<evidence type="ECO:0000259" key="3">
    <source>
        <dbReference type="PROSITE" id="PS50893"/>
    </source>
</evidence>
<evidence type="ECO:0000256" key="1">
    <source>
        <dbReference type="ARBA" id="ARBA00022741"/>
    </source>
</evidence>
<dbReference type="InterPro" id="IPR027417">
    <property type="entry name" value="P-loop_NTPase"/>
</dbReference>
<dbReference type="GO" id="GO:0005524">
    <property type="term" value="F:ATP binding"/>
    <property type="evidence" value="ECO:0007669"/>
    <property type="project" value="UniProtKB-KW"/>
</dbReference>
<gene>
    <name evidence="4" type="ORF">SAMN05216251_107192</name>
</gene>
<dbReference type="AlphaFoldDB" id="A0A1I2F8E9"/>
<dbReference type="SMART" id="SM00382">
    <property type="entry name" value="AAA"/>
    <property type="match status" value="1"/>
</dbReference>
<protein>
    <submittedName>
        <fullName evidence="4">ABC-2 type transport system ATP-binding protein</fullName>
    </submittedName>
</protein>
<dbReference type="OrthoDB" id="5296765at2"/>
<dbReference type="STRING" id="380248.SAMN05216251_107192"/>
<dbReference type="PANTHER" id="PTHR43158:SF5">
    <property type="entry name" value="ABC TRANSPORTER, ATP-BINDING PROTEIN"/>
    <property type="match status" value="1"/>
</dbReference>
<evidence type="ECO:0000256" key="2">
    <source>
        <dbReference type="ARBA" id="ARBA00022840"/>
    </source>
</evidence>
<keyword evidence="2 4" id="KW-0067">ATP-binding</keyword>
<organism evidence="4 5">
    <name type="scientific">Actinacidiphila alni</name>
    <dbReference type="NCBI Taxonomy" id="380248"/>
    <lineage>
        <taxon>Bacteria</taxon>
        <taxon>Bacillati</taxon>
        <taxon>Actinomycetota</taxon>
        <taxon>Actinomycetes</taxon>
        <taxon>Kitasatosporales</taxon>
        <taxon>Streptomycetaceae</taxon>
        <taxon>Actinacidiphila</taxon>
    </lineage>
</organism>
<sequence>MTAASPSTAPTGPTGSAGSAIAVSVAGLGRDYRDHRALSDVTFDIAGPGITGLVGRNGAGKTTLMRILAGQEFGTAGRVHVFGAPPRENDAVLRRMILVREDQTYPDLKVRHALAAAALLHPHWDDALAAELLEAYELPPDRPIKKLSRGMRTALGIIVGLAARAELTLFDEPYAGLDAVARTLFYDQLLADYTAHPRRIVLSTHLVDEAAELLDRVLVLDHGRIVLDAPADDLRGAATTVSGPAAGVDRFVAGRPTLGRTTLGAQARAVMIGRLDARDRELAGHLRLRLEDVGIQQLAVHAAAHPDRTAPITARAL</sequence>
<dbReference type="InterPro" id="IPR003593">
    <property type="entry name" value="AAA+_ATPase"/>
</dbReference>
<dbReference type="Gene3D" id="3.40.50.300">
    <property type="entry name" value="P-loop containing nucleotide triphosphate hydrolases"/>
    <property type="match status" value="1"/>
</dbReference>
<accession>A0A1I2F8E9</accession>
<evidence type="ECO:0000313" key="5">
    <source>
        <dbReference type="Proteomes" id="UP000199323"/>
    </source>
</evidence>
<proteinExistence type="predicted"/>
<dbReference type="RefSeq" id="WP_093713845.1">
    <property type="nucleotide sequence ID" value="NZ_FONG01000007.1"/>
</dbReference>
<dbReference type="Proteomes" id="UP000199323">
    <property type="component" value="Unassembled WGS sequence"/>
</dbReference>
<keyword evidence="5" id="KW-1185">Reference proteome</keyword>
<dbReference type="InterPro" id="IPR003439">
    <property type="entry name" value="ABC_transporter-like_ATP-bd"/>
</dbReference>
<reference evidence="4 5" key="1">
    <citation type="submission" date="2016-10" db="EMBL/GenBank/DDBJ databases">
        <authorList>
            <person name="de Groot N.N."/>
        </authorList>
    </citation>
    <scope>NUCLEOTIDE SEQUENCE [LARGE SCALE GENOMIC DNA]</scope>
    <source>
        <strain evidence="4 5">CGMCC 4.3510</strain>
    </source>
</reference>
<keyword evidence="1" id="KW-0547">Nucleotide-binding</keyword>
<feature type="domain" description="ABC transporter" evidence="3">
    <location>
        <begin position="23"/>
        <end position="247"/>
    </location>
</feature>
<name>A0A1I2F8E9_9ACTN</name>
<dbReference type="PROSITE" id="PS50893">
    <property type="entry name" value="ABC_TRANSPORTER_2"/>
    <property type="match status" value="1"/>
</dbReference>
<evidence type="ECO:0000313" key="4">
    <source>
        <dbReference type="EMBL" id="SFF00866.1"/>
    </source>
</evidence>
<dbReference type="GO" id="GO:0016887">
    <property type="term" value="F:ATP hydrolysis activity"/>
    <property type="evidence" value="ECO:0007669"/>
    <property type="project" value="InterPro"/>
</dbReference>
<dbReference type="EMBL" id="FONG01000007">
    <property type="protein sequence ID" value="SFF00866.1"/>
    <property type="molecule type" value="Genomic_DNA"/>
</dbReference>
<dbReference type="SUPFAM" id="SSF52540">
    <property type="entry name" value="P-loop containing nucleoside triphosphate hydrolases"/>
    <property type="match status" value="1"/>
</dbReference>
<dbReference type="Pfam" id="PF00005">
    <property type="entry name" value="ABC_tran"/>
    <property type="match status" value="1"/>
</dbReference>
<dbReference type="PANTHER" id="PTHR43158">
    <property type="entry name" value="SKFA PEPTIDE EXPORT ATP-BINDING PROTEIN SKFE"/>
    <property type="match status" value="1"/>
</dbReference>
<dbReference type="CDD" id="cd03230">
    <property type="entry name" value="ABC_DR_subfamily_A"/>
    <property type="match status" value="1"/>
</dbReference>